<name>A0ACD1GIL0_9EURO</name>
<sequence length="168" mass="18632">MDRIEEFPEVGIDLDWGCGGWAEEERSGGTWLLVEALTTANPLNQTEQLFVSSIWTRKAKFLHIQYYELYIPEPSKLLIVVGYFDNSTSPQPTSLEKGSGFRGLHGPWASLCFSDGNPTSDAGYLHLDHAQCMLNSVLRSTGMDMSLVPMLMVIASLASVMTKNDRLA</sequence>
<protein>
    <submittedName>
        <fullName evidence="1">Uncharacterized protein</fullName>
    </submittedName>
</protein>
<proteinExistence type="predicted"/>
<dbReference type="EMBL" id="KZ825320">
    <property type="protein sequence ID" value="RAH49000.1"/>
    <property type="molecule type" value="Genomic_DNA"/>
</dbReference>
<organism evidence="1 2">
    <name type="scientific">Aspergillus brunneoviolaceus CBS 621.78</name>
    <dbReference type="NCBI Taxonomy" id="1450534"/>
    <lineage>
        <taxon>Eukaryota</taxon>
        <taxon>Fungi</taxon>
        <taxon>Dikarya</taxon>
        <taxon>Ascomycota</taxon>
        <taxon>Pezizomycotina</taxon>
        <taxon>Eurotiomycetes</taxon>
        <taxon>Eurotiomycetidae</taxon>
        <taxon>Eurotiales</taxon>
        <taxon>Aspergillaceae</taxon>
        <taxon>Aspergillus</taxon>
        <taxon>Aspergillus subgen. Circumdati</taxon>
    </lineage>
</organism>
<dbReference type="Proteomes" id="UP000249057">
    <property type="component" value="Unassembled WGS sequence"/>
</dbReference>
<evidence type="ECO:0000313" key="1">
    <source>
        <dbReference type="EMBL" id="RAH49000.1"/>
    </source>
</evidence>
<reference evidence="1" key="1">
    <citation type="submission" date="2018-02" db="EMBL/GenBank/DDBJ databases">
        <title>The genomes of Aspergillus section Nigri reveals drivers in fungal speciation.</title>
        <authorList>
            <consortium name="DOE Joint Genome Institute"/>
            <person name="Vesth T.C."/>
            <person name="Nybo J."/>
            <person name="Theobald S."/>
            <person name="Brandl J."/>
            <person name="Frisvad J.C."/>
            <person name="Nielsen K.F."/>
            <person name="Lyhne E.K."/>
            <person name="Kogle M.E."/>
            <person name="Kuo A."/>
            <person name="Riley R."/>
            <person name="Clum A."/>
            <person name="Nolan M."/>
            <person name="Lipzen A."/>
            <person name="Salamov A."/>
            <person name="Henrissat B."/>
            <person name="Wiebenga A."/>
            <person name="De vries R.P."/>
            <person name="Grigoriev I.V."/>
            <person name="Mortensen U.H."/>
            <person name="Andersen M.R."/>
            <person name="Baker S.E."/>
        </authorList>
    </citation>
    <scope>NUCLEOTIDE SEQUENCE</scope>
    <source>
        <strain evidence="1">CBS 621.78</strain>
    </source>
</reference>
<accession>A0ACD1GIL0</accession>
<evidence type="ECO:0000313" key="2">
    <source>
        <dbReference type="Proteomes" id="UP000249057"/>
    </source>
</evidence>
<keyword evidence="2" id="KW-1185">Reference proteome</keyword>
<gene>
    <name evidence="1" type="ORF">BO95DRAFT_479649</name>
</gene>